<reference evidence="9 10" key="1">
    <citation type="journal article" date="2018" name="BMC Genomics">
        <title>Genomic evidence for intraspecific hybridization in a clonal and extremely halotolerant yeast.</title>
        <authorList>
            <person name="Gostincar C."/>
            <person name="Stajich J.E."/>
            <person name="Zupancic J."/>
            <person name="Zalar P."/>
            <person name="Gunde-Cimerman N."/>
        </authorList>
    </citation>
    <scope>NUCLEOTIDE SEQUENCE [LARGE SCALE GENOMIC DNA]</scope>
    <source>
        <strain evidence="9 10">EXF-2788</strain>
    </source>
</reference>
<protein>
    <recommendedName>
        <fullName evidence="8">Rhodopsin domain-containing protein</fullName>
    </recommendedName>
</protein>
<dbReference type="InterPro" id="IPR052337">
    <property type="entry name" value="SAT4-like"/>
</dbReference>
<feature type="transmembrane region" description="Helical" evidence="7">
    <location>
        <begin position="258"/>
        <end position="277"/>
    </location>
</feature>
<keyword evidence="4 7" id="KW-0472">Membrane</keyword>
<dbReference type="PANTHER" id="PTHR33048:SF55">
    <property type="entry name" value="INTEGRAL MEMBRANE PROTEIN"/>
    <property type="match status" value="1"/>
</dbReference>
<evidence type="ECO:0000259" key="8">
    <source>
        <dbReference type="Pfam" id="PF20684"/>
    </source>
</evidence>
<accession>A0A3M7FXJ3</accession>
<evidence type="ECO:0000256" key="2">
    <source>
        <dbReference type="ARBA" id="ARBA00022692"/>
    </source>
</evidence>
<dbReference type="EMBL" id="QWIR01000021">
    <property type="protein sequence ID" value="RMY93423.1"/>
    <property type="molecule type" value="Genomic_DNA"/>
</dbReference>
<evidence type="ECO:0000256" key="1">
    <source>
        <dbReference type="ARBA" id="ARBA00004141"/>
    </source>
</evidence>
<feature type="transmembrane region" description="Helical" evidence="7">
    <location>
        <begin position="126"/>
        <end position="150"/>
    </location>
</feature>
<evidence type="ECO:0000256" key="5">
    <source>
        <dbReference type="ARBA" id="ARBA00038359"/>
    </source>
</evidence>
<evidence type="ECO:0000256" key="4">
    <source>
        <dbReference type="ARBA" id="ARBA00023136"/>
    </source>
</evidence>
<comment type="similarity">
    <text evidence="5">Belongs to the SAT4 family.</text>
</comment>
<feature type="transmembrane region" description="Helical" evidence="7">
    <location>
        <begin position="174"/>
        <end position="198"/>
    </location>
</feature>
<sequence length="352" mass="38835">MAVESRQPDAFAIIFIFLGAATVTASDIHEHELKKSSADDILVFIAWAIDVAQTGTAAAWMKATWYGYHSSDVPDFTVEQQVHQAKIMLVQGLLYNPVLGLVKWSIIVFLMRLDDKRKIIKWTLRILLAVNLGHLISVFFGVCSPVHMYWDHFKTDQVVDGQVVNDNYSCIGQAAFSLGTAAISVTTDIAILLVPIAIMVNLQLPLRRKLAVIIVLSLSWAVAVVGAIRIYFFVNFWYGRFPDPNWSLWNTLSGVENNVAIMVSCAPSIKAVITWYLPRFFGTSNARSNTTPYHYPGTYQLSTRPRADSEGGVRGKGSSTEAIVRSESLDGSGEFGAHSETTEARTTQGPAT</sequence>
<proteinExistence type="inferred from homology"/>
<dbReference type="Pfam" id="PF20684">
    <property type="entry name" value="Fung_rhodopsin"/>
    <property type="match status" value="1"/>
</dbReference>
<feature type="transmembrane region" description="Helical" evidence="7">
    <location>
        <begin position="94"/>
        <end position="114"/>
    </location>
</feature>
<feature type="transmembrane region" description="Helical" evidence="7">
    <location>
        <begin position="210"/>
        <end position="238"/>
    </location>
</feature>
<dbReference type="GO" id="GO:0016020">
    <property type="term" value="C:membrane"/>
    <property type="evidence" value="ECO:0007669"/>
    <property type="project" value="UniProtKB-SubCell"/>
</dbReference>
<feature type="region of interest" description="Disordered" evidence="6">
    <location>
        <begin position="296"/>
        <end position="352"/>
    </location>
</feature>
<feature type="domain" description="Rhodopsin" evidence="8">
    <location>
        <begin position="35"/>
        <end position="273"/>
    </location>
</feature>
<organism evidence="9 10">
    <name type="scientific">Hortaea werneckii</name>
    <name type="common">Black yeast</name>
    <name type="synonym">Cladosporium werneckii</name>
    <dbReference type="NCBI Taxonomy" id="91943"/>
    <lineage>
        <taxon>Eukaryota</taxon>
        <taxon>Fungi</taxon>
        <taxon>Dikarya</taxon>
        <taxon>Ascomycota</taxon>
        <taxon>Pezizomycotina</taxon>
        <taxon>Dothideomycetes</taxon>
        <taxon>Dothideomycetidae</taxon>
        <taxon>Mycosphaerellales</taxon>
        <taxon>Teratosphaeriaceae</taxon>
        <taxon>Hortaea</taxon>
    </lineage>
</organism>
<dbReference type="VEuPathDB" id="FungiDB:BTJ68_05721"/>
<evidence type="ECO:0000313" key="9">
    <source>
        <dbReference type="EMBL" id="RMY93423.1"/>
    </source>
</evidence>
<name>A0A3M7FXJ3_HORWE</name>
<keyword evidence="3 7" id="KW-1133">Transmembrane helix</keyword>
<dbReference type="OrthoDB" id="5283415at2759"/>
<dbReference type="Proteomes" id="UP000268823">
    <property type="component" value="Unassembled WGS sequence"/>
</dbReference>
<comment type="caution">
    <text evidence="9">The sequence shown here is derived from an EMBL/GenBank/DDBJ whole genome shotgun (WGS) entry which is preliminary data.</text>
</comment>
<evidence type="ECO:0000313" key="10">
    <source>
        <dbReference type="Proteomes" id="UP000268823"/>
    </source>
</evidence>
<evidence type="ECO:0000256" key="7">
    <source>
        <dbReference type="SAM" id="Phobius"/>
    </source>
</evidence>
<comment type="subcellular location">
    <subcellularLocation>
        <location evidence="1">Membrane</location>
        <topology evidence="1">Multi-pass membrane protein</topology>
    </subcellularLocation>
</comment>
<dbReference type="PANTHER" id="PTHR33048">
    <property type="entry name" value="PTH11-LIKE INTEGRAL MEMBRANE PROTEIN (AFU_ORTHOLOGUE AFUA_5G11245)"/>
    <property type="match status" value="1"/>
</dbReference>
<dbReference type="AlphaFoldDB" id="A0A3M7FXJ3"/>
<evidence type="ECO:0000256" key="6">
    <source>
        <dbReference type="SAM" id="MobiDB-lite"/>
    </source>
</evidence>
<gene>
    <name evidence="9" type="ORF">D0861_01919</name>
</gene>
<keyword evidence="2 7" id="KW-0812">Transmembrane</keyword>
<dbReference type="InterPro" id="IPR049326">
    <property type="entry name" value="Rhodopsin_dom_fungi"/>
</dbReference>
<evidence type="ECO:0000256" key="3">
    <source>
        <dbReference type="ARBA" id="ARBA00022989"/>
    </source>
</evidence>